<dbReference type="InterPro" id="IPR006076">
    <property type="entry name" value="FAD-dep_OxRdtase"/>
</dbReference>
<dbReference type="Gene3D" id="3.30.9.10">
    <property type="entry name" value="D-Amino Acid Oxidase, subunit A, domain 2"/>
    <property type="match status" value="2"/>
</dbReference>
<organism evidence="5 6">
    <name type="scientific">Chlorella ohadii</name>
    <dbReference type="NCBI Taxonomy" id="2649997"/>
    <lineage>
        <taxon>Eukaryota</taxon>
        <taxon>Viridiplantae</taxon>
        <taxon>Chlorophyta</taxon>
        <taxon>core chlorophytes</taxon>
        <taxon>Trebouxiophyceae</taxon>
        <taxon>Chlorellales</taxon>
        <taxon>Chlorellaceae</taxon>
        <taxon>Chlorella clade</taxon>
        <taxon>Chlorella</taxon>
    </lineage>
</organism>
<gene>
    <name evidence="5" type="ORF">COHA_002645</name>
</gene>
<dbReference type="Gene3D" id="3.50.50.60">
    <property type="entry name" value="FAD/NAD(P)-binding domain"/>
    <property type="match status" value="2"/>
</dbReference>
<keyword evidence="1" id="KW-0560">Oxidoreductase</keyword>
<dbReference type="AlphaFoldDB" id="A0AAD5DU78"/>
<sequence length="382" mass="39589">MAAQSRELWTELLAPMVPQLTVDALEWQPIGSLLIASNAEEGEALAQRQHLLANAGLEDAQLLTAAEAKQLEPSLDLCSEGSALLVPSDMQVNGKATAAALLQACEAHGPRFTALFNEGARKLLQGDSGRVLGVQTEARRIHAGRGVVVALGAWSGAFLADQLADVRWAAAFRPRRGLLLEMPRPGGMPPVQHGMMELGYTQHYSQAGSAGAFTAYQTADSTAAAAGAAVAADKAAEHAGTDKIGSEPEEGIDITFTATTSKGGSLLIGSSREFSGFDSDAPEAVRAQHFLPGLAAVQRPDISVRSGPRPYATAGSPIVDTVPGADGVVVAAGHEGSGLTLAPATAALVADLLLGQPCDLEAEVIQAVRCPFRLSIEDFLSM</sequence>
<accession>A0AAD5DU78</accession>
<evidence type="ECO:0000256" key="2">
    <source>
        <dbReference type="ARBA" id="ARBA00039785"/>
    </source>
</evidence>
<dbReference type="SUPFAM" id="SSF51905">
    <property type="entry name" value="FAD/NAD(P)-binding domain"/>
    <property type="match status" value="1"/>
</dbReference>
<dbReference type="Pfam" id="PF01266">
    <property type="entry name" value="DAO"/>
    <property type="match status" value="1"/>
</dbReference>
<comment type="caution">
    <text evidence="5">The sequence shown here is derived from an EMBL/GenBank/DDBJ whole genome shotgun (WGS) entry which is preliminary data.</text>
</comment>
<reference evidence="5" key="1">
    <citation type="submission" date="2020-11" db="EMBL/GenBank/DDBJ databases">
        <title>Chlorella ohadii genome sequencing and assembly.</title>
        <authorList>
            <person name="Murik O."/>
            <person name="Treves H."/>
            <person name="Kedem I."/>
            <person name="Shotland Y."/>
            <person name="Kaplan A."/>
        </authorList>
    </citation>
    <scope>NUCLEOTIDE SEQUENCE</scope>
    <source>
        <strain evidence="5">1</strain>
    </source>
</reference>
<evidence type="ECO:0000256" key="1">
    <source>
        <dbReference type="ARBA" id="ARBA00023002"/>
    </source>
</evidence>
<dbReference type="Proteomes" id="UP001205105">
    <property type="component" value="Unassembled WGS sequence"/>
</dbReference>
<protein>
    <recommendedName>
        <fullName evidence="2">FAD-dependent oxidoreductase domain-containing protein 1</fullName>
    </recommendedName>
</protein>
<dbReference type="PANTHER" id="PTHR13847">
    <property type="entry name" value="SARCOSINE DEHYDROGENASE-RELATED"/>
    <property type="match status" value="1"/>
</dbReference>
<dbReference type="EMBL" id="JADXDR010000036">
    <property type="protein sequence ID" value="KAI7843747.1"/>
    <property type="molecule type" value="Genomic_DNA"/>
</dbReference>
<name>A0AAD5DU78_9CHLO</name>
<evidence type="ECO:0000256" key="3">
    <source>
        <dbReference type="ARBA" id="ARBA00046185"/>
    </source>
</evidence>
<proteinExistence type="predicted"/>
<feature type="domain" description="FAD dependent oxidoreductase" evidence="4">
    <location>
        <begin position="2"/>
        <end position="352"/>
    </location>
</feature>
<dbReference type="GO" id="GO:0016491">
    <property type="term" value="F:oxidoreductase activity"/>
    <property type="evidence" value="ECO:0007669"/>
    <property type="project" value="UniProtKB-KW"/>
</dbReference>
<dbReference type="GO" id="GO:0005737">
    <property type="term" value="C:cytoplasm"/>
    <property type="evidence" value="ECO:0007669"/>
    <property type="project" value="TreeGrafter"/>
</dbReference>
<keyword evidence="6" id="KW-1185">Reference proteome</keyword>
<evidence type="ECO:0000259" key="4">
    <source>
        <dbReference type="Pfam" id="PF01266"/>
    </source>
</evidence>
<evidence type="ECO:0000313" key="5">
    <source>
        <dbReference type="EMBL" id="KAI7843747.1"/>
    </source>
</evidence>
<dbReference type="PANTHER" id="PTHR13847:SF287">
    <property type="entry name" value="FAD-DEPENDENT OXIDOREDUCTASE DOMAIN-CONTAINING PROTEIN 1"/>
    <property type="match status" value="1"/>
</dbReference>
<dbReference type="InterPro" id="IPR036188">
    <property type="entry name" value="FAD/NAD-bd_sf"/>
</dbReference>
<comment type="function">
    <text evidence="3">Required for the assembly of the mitochondrial membrane respiratory chain NADH dehydrogenase (Complex I). Involved in mid-late stages of complex I assembly.</text>
</comment>
<evidence type="ECO:0000313" key="6">
    <source>
        <dbReference type="Proteomes" id="UP001205105"/>
    </source>
</evidence>